<protein>
    <submittedName>
        <fullName evidence="2">Uncharacterized protein</fullName>
    </submittedName>
</protein>
<proteinExistence type="predicted"/>
<evidence type="ECO:0000256" key="1">
    <source>
        <dbReference type="SAM" id="SignalP"/>
    </source>
</evidence>
<name>A0A7W2EMI4_9BURK</name>
<dbReference type="EMBL" id="JACEZS010000038">
    <property type="protein sequence ID" value="MBA5608654.1"/>
    <property type="molecule type" value="Genomic_DNA"/>
</dbReference>
<comment type="caution">
    <text evidence="2">The sequence shown here is derived from an EMBL/GenBank/DDBJ whole genome shotgun (WGS) entry which is preliminary data.</text>
</comment>
<keyword evidence="1" id="KW-0732">Signal</keyword>
<evidence type="ECO:0000313" key="3">
    <source>
        <dbReference type="Proteomes" id="UP000566711"/>
    </source>
</evidence>
<reference evidence="2 3" key="1">
    <citation type="submission" date="2020-07" db="EMBL/GenBank/DDBJ databases">
        <title>Novel species isolated from subtropical streams in China.</title>
        <authorList>
            <person name="Lu H."/>
        </authorList>
    </citation>
    <scope>NUCLEOTIDE SEQUENCE [LARGE SCALE GENOMIC DNA]</scope>
    <source>
        <strain evidence="2 3">FT3S</strain>
    </source>
</reference>
<accession>A0A7W2EMI4</accession>
<keyword evidence="3" id="KW-1185">Reference proteome</keyword>
<gene>
    <name evidence="2" type="ORF">H3H36_25250</name>
</gene>
<dbReference type="Proteomes" id="UP000566711">
    <property type="component" value="Unassembled WGS sequence"/>
</dbReference>
<organism evidence="2 3">
    <name type="scientific">Rugamonas fusca</name>
    <dbReference type="NCBI Taxonomy" id="2758568"/>
    <lineage>
        <taxon>Bacteria</taxon>
        <taxon>Pseudomonadati</taxon>
        <taxon>Pseudomonadota</taxon>
        <taxon>Betaproteobacteria</taxon>
        <taxon>Burkholderiales</taxon>
        <taxon>Oxalobacteraceae</taxon>
        <taxon>Telluria group</taxon>
        <taxon>Rugamonas</taxon>
    </lineage>
</organism>
<evidence type="ECO:0000313" key="2">
    <source>
        <dbReference type="EMBL" id="MBA5608654.1"/>
    </source>
</evidence>
<feature type="signal peptide" evidence="1">
    <location>
        <begin position="1"/>
        <end position="17"/>
    </location>
</feature>
<sequence>MRPLVLALCLCGAPALAQEPSDDWVAVDDSRLDAARGGLDAGNGLILSLGVERLVSINGNVVASSNFVISDLGKVAAGETPLASGAAAALTLVQNGTGNVFDAAQAGQTVGALVIQNSASDQLIRSQTTISTVVNSLSLLKSLNFEGGLRDALSNAVRPK</sequence>
<feature type="chain" id="PRO_5030507218" evidence="1">
    <location>
        <begin position="18"/>
        <end position="160"/>
    </location>
</feature>
<dbReference type="AlphaFoldDB" id="A0A7W2EMI4"/>